<dbReference type="InterPro" id="IPR002734">
    <property type="entry name" value="RibDG_C"/>
</dbReference>
<evidence type="ECO:0000259" key="1">
    <source>
        <dbReference type="Pfam" id="PF01872"/>
    </source>
</evidence>
<keyword evidence="3" id="KW-1185">Reference proteome</keyword>
<dbReference type="Proteomes" id="UP001530400">
    <property type="component" value="Unassembled WGS sequence"/>
</dbReference>
<dbReference type="InterPro" id="IPR050765">
    <property type="entry name" value="Riboflavin_Biosynth_HTPR"/>
</dbReference>
<dbReference type="AlphaFoldDB" id="A0ABD3NZ84"/>
<dbReference type="Pfam" id="PF01872">
    <property type="entry name" value="RibD_C"/>
    <property type="match status" value="1"/>
</dbReference>
<sequence length="134" mass="15269">MGRKTWDQVLSFGAEMWPYGDRAVLIWSRKPEEVVIPDCRRNQACAYDLLPSEMIELVKQKGYNHIYIDGGSTIQGFQRAGLIDEYVLSRLPVLLGSGIPLFDNNDAGSIQKLDHLRTKTFSNGIVQSHYRVKR</sequence>
<reference evidence="2 3" key="1">
    <citation type="submission" date="2024-10" db="EMBL/GenBank/DDBJ databases">
        <title>Updated reference genomes for cyclostephanoid diatoms.</title>
        <authorList>
            <person name="Roberts W.R."/>
            <person name="Alverson A.J."/>
        </authorList>
    </citation>
    <scope>NUCLEOTIDE SEQUENCE [LARGE SCALE GENOMIC DNA]</scope>
    <source>
        <strain evidence="2 3">AJA010-31</strain>
    </source>
</reference>
<comment type="caution">
    <text evidence="2">The sequence shown here is derived from an EMBL/GenBank/DDBJ whole genome shotgun (WGS) entry which is preliminary data.</text>
</comment>
<feature type="domain" description="Bacterial bifunctional deaminase-reductase C-terminal" evidence="1">
    <location>
        <begin position="51"/>
        <end position="126"/>
    </location>
</feature>
<proteinExistence type="predicted"/>
<evidence type="ECO:0000313" key="2">
    <source>
        <dbReference type="EMBL" id="KAL3780964.1"/>
    </source>
</evidence>
<dbReference type="PANTHER" id="PTHR38011">
    <property type="entry name" value="DIHYDROFOLATE REDUCTASE FAMILY PROTEIN (AFU_ORTHOLOGUE AFUA_8G06820)"/>
    <property type="match status" value="1"/>
</dbReference>
<accession>A0ABD3NZ84</accession>
<dbReference type="EMBL" id="JALLPJ020000867">
    <property type="protein sequence ID" value="KAL3780964.1"/>
    <property type="molecule type" value="Genomic_DNA"/>
</dbReference>
<dbReference type="SUPFAM" id="SSF53597">
    <property type="entry name" value="Dihydrofolate reductase-like"/>
    <property type="match status" value="1"/>
</dbReference>
<dbReference type="InterPro" id="IPR024072">
    <property type="entry name" value="DHFR-like_dom_sf"/>
</dbReference>
<evidence type="ECO:0000313" key="3">
    <source>
        <dbReference type="Proteomes" id="UP001530400"/>
    </source>
</evidence>
<dbReference type="PANTHER" id="PTHR38011:SF11">
    <property type="entry name" value="2,5-DIAMINO-6-RIBOSYLAMINO-4(3H)-PYRIMIDINONE 5'-PHOSPHATE REDUCTASE"/>
    <property type="match status" value="1"/>
</dbReference>
<protein>
    <recommendedName>
        <fullName evidence="1">Bacterial bifunctional deaminase-reductase C-terminal domain-containing protein</fullName>
    </recommendedName>
</protein>
<name>A0ABD3NZ84_9STRA</name>
<dbReference type="Gene3D" id="3.40.430.10">
    <property type="entry name" value="Dihydrofolate Reductase, subunit A"/>
    <property type="match status" value="1"/>
</dbReference>
<organism evidence="2 3">
    <name type="scientific">Cyclotella atomus</name>
    <dbReference type="NCBI Taxonomy" id="382360"/>
    <lineage>
        <taxon>Eukaryota</taxon>
        <taxon>Sar</taxon>
        <taxon>Stramenopiles</taxon>
        <taxon>Ochrophyta</taxon>
        <taxon>Bacillariophyta</taxon>
        <taxon>Coscinodiscophyceae</taxon>
        <taxon>Thalassiosirophycidae</taxon>
        <taxon>Stephanodiscales</taxon>
        <taxon>Stephanodiscaceae</taxon>
        <taxon>Cyclotella</taxon>
    </lineage>
</organism>
<gene>
    <name evidence="2" type="ORF">ACHAWO_013872</name>
</gene>